<dbReference type="GO" id="GO:0052131">
    <property type="term" value="P:positive aerotaxis"/>
    <property type="evidence" value="ECO:0007669"/>
    <property type="project" value="UniProtKB-ARBA"/>
</dbReference>
<evidence type="ECO:0000256" key="2">
    <source>
        <dbReference type="ARBA" id="ARBA00022475"/>
    </source>
</evidence>
<evidence type="ECO:0000256" key="6">
    <source>
        <dbReference type="ARBA" id="ARBA00022692"/>
    </source>
</evidence>
<keyword evidence="5" id="KW-0997">Cell inner membrane</keyword>
<dbReference type="SUPFAM" id="SSF55785">
    <property type="entry name" value="PYP-like sensor domain (PAS domain)"/>
    <property type="match status" value="1"/>
</dbReference>
<dbReference type="PROSITE" id="PS50111">
    <property type="entry name" value="CHEMOTAXIS_TRANSDUC_2"/>
    <property type="match status" value="1"/>
</dbReference>
<evidence type="ECO:0000256" key="4">
    <source>
        <dbReference type="ARBA" id="ARBA00022500"/>
    </source>
</evidence>
<sequence length="523" mass="57955">MRNNQPVTQTEYRFPENQRLISSTDRRGNIEYVNDAFLEVSGFSHKELIGAPHNIVRHPDMPPAVYENMWQTISQGKPWMGLVKNRRKNGDYYWVSAYVTPIFEGNTITGYESVRVLPSEEQKQRAARVYARMRQGKKPFSLFDFIRYYTRQLAPVWLPALVAIIISLLLIGWSAAAILLVTAIVTCITTCWHHESAFKQLIALRPDAFTNRIVAYTYSKDGGAKAQLEMMIRSEAARSRTAITRVEDSVEKLGSIVRATREQAAASNALIEEQTSKTQDVASAINQMSTSIQEVADSVENNAEKSETAARNVDTGVAVAGQALQAINRLSDSVATIAKTVEELSGSTNEIGKAADLITTIAEQTNLLALNAAIEAARAGEHGRGFSVVADEVRTLATKTRNSTESIHKIIENLMQKAQNAVRVSQQGEDAAKEGVEMVGKTETALEEIRRAVQSINEMTIQMSSAVEQQSNVAEHINQQVTDIADSSRTARDNANETSRSSERLQQTTDELHQLIQRFSSKH</sequence>
<dbReference type="InterPro" id="IPR000727">
    <property type="entry name" value="T_SNARE_dom"/>
</dbReference>
<evidence type="ECO:0000256" key="11">
    <source>
        <dbReference type="PROSITE-ProRule" id="PRU00284"/>
    </source>
</evidence>
<dbReference type="Pfam" id="PF00015">
    <property type="entry name" value="MCPsignal"/>
    <property type="match status" value="1"/>
</dbReference>
<dbReference type="AlphaFoldDB" id="A0AA94ECQ5"/>
<feature type="domain" description="PAS" evidence="15">
    <location>
        <begin position="25"/>
        <end position="76"/>
    </location>
</feature>
<dbReference type="InterPro" id="IPR035965">
    <property type="entry name" value="PAS-like_dom_sf"/>
</dbReference>
<evidence type="ECO:0000256" key="9">
    <source>
        <dbReference type="ARBA" id="ARBA00023224"/>
    </source>
</evidence>
<dbReference type="Gene3D" id="3.30.450.20">
    <property type="entry name" value="PAS domain"/>
    <property type="match status" value="1"/>
</dbReference>
<evidence type="ECO:0000313" key="18">
    <source>
        <dbReference type="Proteomes" id="UP000286680"/>
    </source>
</evidence>
<comment type="similarity">
    <text evidence="10">Belongs to the methyl-accepting chemotaxis (MCP) protein family.</text>
</comment>
<comment type="caution">
    <text evidence="17">The sequence shown here is derived from an EMBL/GenBank/DDBJ whole genome shotgun (WGS) entry which is preliminary data.</text>
</comment>
<dbReference type="PANTHER" id="PTHR32089">
    <property type="entry name" value="METHYL-ACCEPTING CHEMOTAXIS PROTEIN MCPB"/>
    <property type="match status" value="1"/>
</dbReference>
<evidence type="ECO:0000256" key="7">
    <source>
        <dbReference type="ARBA" id="ARBA00022989"/>
    </source>
</evidence>
<dbReference type="NCBIfam" id="TIGR00229">
    <property type="entry name" value="sensory_box"/>
    <property type="match status" value="1"/>
</dbReference>
<protein>
    <submittedName>
        <fullName evidence="17">Chemotaxis protein</fullName>
    </submittedName>
</protein>
<dbReference type="PANTHER" id="PTHR32089:SF74">
    <property type="entry name" value="METHYL-ACCEPTING CHEMOTAXIS PROTEIN AER"/>
    <property type="match status" value="1"/>
</dbReference>
<keyword evidence="7 13" id="KW-1133">Transmembrane helix</keyword>
<evidence type="ECO:0000313" key="17">
    <source>
        <dbReference type="EMBL" id="RUO39918.1"/>
    </source>
</evidence>
<proteinExistence type="inferred from homology"/>
<evidence type="ECO:0000259" key="16">
    <source>
        <dbReference type="PROSITE" id="PS50192"/>
    </source>
</evidence>
<dbReference type="InterPro" id="IPR000014">
    <property type="entry name" value="PAS"/>
</dbReference>
<keyword evidence="18" id="KW-1185">Reference proteome</keyword>
<dbReference type="PROSITE" id="PS50112">
    <property type="entry name" value="PAS"/>
    <property type="match status" value="1"/>
</dbReference>
<evidence type="ECO:0000259" key="14">
    <source>
        <dbReference type="PROSITE" id="PS50111"/>
    </source>
</evidence>
<evidence type="ECO:0000256" key="3">
    <source>
        <dbReference type="ARBA" id="ARBA00022481"/>
    </source>
</evidence>
<organism evidence="17 18">
    <name type="scientific">Idiomarina aquatica</name>
    <dbReference type="NCBI Taxonomy" id="1327752"/>
    <lineage>
        <taxon>Bacteria</taxon>
        <taxon>Pseudomonadati</taxon>
        <taxon>Pseudomonadota</taxon>
        <taxon>Gammaproteobacteria</taxon>
        <taxon>Alteromonadales</taxon>
        <taxon>Idiomarinaceae</taxon>
        <taxon>Idiomarina</taxon>
    </lineage>
</organism>
<dbReference type="SMART" id="SM00283">
    <property type="entry name" value="MA"/>
    <property type="match status" value="1"/>
</dbReference>
<dbReference type="FunFam" id="1.10.287.950:FF:000001">
    <property type="entry name" value="Methyl-accepting chemotaxis sensory transducer"/>
    <property type="match status" value="1"/>
</dbReference>
<evidence type="ECO:0000256" key="5">
    <source>
        <dbReference type="ARBA" id="ARBA00022519"/>
    </source>
</evidence>
<feature type="domain" description="Methyl-accepting transducer" evidence="14">
    <location>
        <begin position="249"/>
        <end position="485"/>
    </location>
</feature>
<keyword evidence="6 13" id="KW-0812">Transmembrane</keyword>
<accession>A0AA94ECQ5</accession>
<keyword evidence="8 13" id="KW-0472">Membrane</keyword>
<feature type="transmembrane region" description="Helical" evidence="13">
    <location>
        <begin position="156"/>
        <end position="181"/>
    </location>
</feature>
<name>A0AA94ECQ5_9GAMM</name>
<evidence type="ECO:0000256" key="8">
    <source>
        <dbReference type="ARBA" id="ARBA00023136"/>
    </source>
</evidence>
<dbReference type="PROSITE" id="PS50192">
    <property type="entry name" value="T_SNARE"/>
    <property type="match status" value="1"/>
</dbReference>
<evidence type="ECO:0000256" key="1">
    <source>
        <dbReference type="ARBA" id="ARBA00004429"/>
    </source>
</evidence>
<dbReference type="GO" id="GO:0005886">
    <property type="term" value="C:plasma membrane"/>
    <property type="evidence" value="ECO:0007669"/>
    <property type="project" value="UniProtKB-SubCell"/>
</dbReference>
<evidence type="ECO:0000256" key="10">
    <source>
        <dbReference type="ARBA" id="ARBA00029447"/>
    </source>
</evidence>
<dbReference type="Pfam" id="PF08447">
    <property type="entry name" value="PAS_3"/>
    <property type="match status" value="1"/>
</dbReference>
<feature type="domain" description="T-SNARE coiled-coil homology" evidence="16">
    <location>
        <begin position="436"/>
        <end position="498"/>
    </location>
</feature>
<reference evidence="18" key="1">
    <citation type="journal article" date="2018" name="Front. Microbiol.">
        <title>Genome-Based Analysis Reveals the Taxonomy and Diversity of the Family Idiomarinaceae.</title>
        <authorList>
            <person name="Liu Y."/>
            <person name="Lai Q."/>
            <person name="Shao Z."/>
        </authorList>
    </citation>
    <scope>NUCLEOTIDE SEQUENCE [LARGE SCALE GENOMIC DNA]</scope>
    <source>
        <strain evidence="18">SN-14</strain>
    </source>
</reference>
<dbReference type="SUPFAM" id="SSF58104">
    <property type="entry name" value="Methyl-accepting chemotaxis protein (MCP) signaling domain"/>
    <property type="match status" value="1"/>
</dbReference>
<keyword evidence="3" id="KW-0488">Methylation</keyword>
<dbReference type="RefSeq" id="WP_105306837.1">
    <property type="nucleotide sequence ID" value="NZ_PIPS01000005.1"/>
</dbReference>
<comment type="subcellular location">
    <subcellularLocation>
        <location evidence="1">Cell inner membrane</location>
        <topology evidence="1">Multi-pass membrane protein</topology>
    </subcellularLocation>
</comment>
<dbReference type="GO" id="GO:0007165">
    <property type="term" value="P:signal transduction"/>
    <property type="evidence" value="ECO:0007669"/>
    <property type="project" value="UniProtKB-KW"/>
</dbReference>
<dbReference type="Proteomes" id="UP000286680">
    <property type="component" value="Unassembled WGS sequence"/>
</dbReference>
<dbReference type="EMBL" id="PIPS01000005">
    <property type="protein sequence ID" value="RUO39918.1"/>
    <property type="molecule type" value="Genomic_DNA"/>
</dbReference>
<keyword evidence="9 11" id="KW-0807">Transducer</keyword>
<dbReference type="CDD" id="cd11386">
    <property type="entry name" value="MCP_signal"/>
    <property type="match status" value="1"/>
</dbReference>
<gene>
    <name evidence="17" type="ORF">CWE23_12615</name>
</gene>
<evidence type="ECO:0000259" key="15">
    <source>
        <dbReference type="PROSITE" id="PS50112"/>
    </source>
</evidence>
<keyword evidence="2" id="KW-1003">Cell membrane</keyword>
<dbReference type="InterPro" id="IPR004089">
    <property type="entry name" value="MCPsignal_dom"/>
</dbReference>
<dbReference type="FunFam" id="3.30.450.20:FF:000046">
    <property type="entry name" value="Aerotaxis sensor receptor"/>
    <property type="match status" value="1"/>
</dbReference>
<dbReference type="CDD" id="cd00130">
    <property type="entry name" value="PAS"/>
    <property type="match status" value="1"/>
</dbReference>
<feature type="region of interest" description="Disordered" evidence="12">
    <location>
        <begin position="482"/>
        <end position="510"/>
    </location>
</feature>
<evidence type="ECO:0000256" key="12">
    <source>
        <dbReference type="SAM" id="MobiDB-lite"/>
    </source>
</evidence>
<feature type="compositionally biased region" description="Basic and acidic residues" evidence="12">
    <location>
        <begin position="489"/>
        <end position="503"/>
    </location>
</feature>
<evidence type="ECO:0000256" key="13">
    <source>
        <dbReference type="SAM" id="Phobius"/>
    </source>
</evidence>
<keyword evidence="4" id="KW-0145">Chemotaxis</keyword>
<dbReference type="InterPro" id="IPR013655">
    <property type="entry name" value="PAS_fold_3"/>
</dbReference>
<dbReference type="Gene3D" id="1.10.287.950">
    <property type="entry name" value="Methyl-accepting chemotaxis protein"/>
    <property type="match status" value="1"/>
</dbReference>